<dbReference type="GO" id="GO:0009279">
    <property type="term" value="C:cell outer membrane"/>
    <property type="evidence" value="ECO:0007669"/>
    <property type="project" value="UniProtKB-SubCell"/>
</dbReference>
<dbReference type="InterPro" id="IPR012910">
    <property type="entry name" value="Plug_dom"/>
</dbReference>
<keyword evidence="8 12" id="KW-0798">TonB box</keyword>
<dbReference type="InterPro" id="IPR000531">
    <property type="entry name" value="Beta-barrel_TonB"/>
</dbReference>
<keyword evidence="5 11" id="KW-0812">Transmembrane</keyword>
<comment type="similarity">
    <text evidence="11 12">Belongs to the TonB-dependent receptor family.</text>
</comment>
<evidence type="ECO:0000259" key="14">
    <source>
        <dbReference type="Pfam" id="PF00593"/>
    </source>
</evidence>
<feature type="domain" description="TonB-dependent receptor plug" evidence="15">
    <location>
        <begin position="48"/>
        <end position="153"/>
    </location>
</feature>
<gene>
    <name evidence="16" type="ordered locus">Bresu_2124</name>
</gene>
<feature type="domain" description="TonB-dependent receptor-like beta-barrel" evidence="14">
    <location>
        <begin position="249"/>
        <end position="771"/>
    </location>
</feature>
<evidence type="ECO:0000256" key="9">
    <source>
        <dbReference type="ARBA" id="ARBA00023136"/>
    </source>
</evidence>
<dbReference type="Pfam" id="PF07715">
    <property type="entry name" value="Plug"/>
    <property type="match status" value="1"/>
</dbReference>
<evidence type="ECO:0000259" key="15">
    <source>
        <dbReference type="Pfam" id="PF07715"/>
    </source>
</evidence>
<dbReference type="Proteomes" id="UP000002696">
    <property type="component" value="Chromosome"/>
</dbReference>
<evidence type="ECO:0000256" key="6">
    <source>
        <dbReference type="ARBA" id="ARBA00023004"/>
    </source>
</evidence>
<dbReference type="AlphaFoldDB" id="D9QIV1"/>
<feature type="signal peptide" evidence="13">
    <location>
        <begin position="1"/>
        <end position="19"/>
    </location>
</feature>
<dbReference type="PROSITE" id="PS52016">
    <property type="entry name" value="TONB_DEPENDENT_REC_3"/>
    <property type="match status" value="1"/>
</dbReference>
<dbReference type="EMBL" id="CP002102">
    <property type="protein sequence ID" value="ADL01434.1"/>
    <property type="molecule type" value="Genomic_DNA"/>
</dbReference>
<dbReference type="Pfam" id="PF00593">
    <property type="entry name" value="TonB_dep_Rec_b-barrel"/>
    <property type="match status" value="1"/>
</dbReference>
<sequence>MRIVIGTVAALLASTSVHAQTAPPQTTQADSSSVDDIIVTASRREQSVQDVSIAVTALSEERLGDAQVNNLQDLQTIVPSVNFGNDFNQAKIFIRGVGANTSTTGSSTGVALHVDGAYVARAEAQLTSLFDIARVEVLRGPQGTLYGRNAVGGSINVISAKPTDVMEGYGRLTFGNYNALVSEVAVGGPITDGIQFRVAGKTEQRDGFGSNPVTGADVDDLNRRMVRAQLNFDFTPDVSLLLSGEYFRQDDSSGAVHYLRASFPGVTRLAPLGVGGYATDPRDLASEDQPGTSTDSYAFTATLKANISDTLSLTNIANFRSFESALFQDLDLSAVQNEPSLNGLASTIQERRIDSDQYSNELQLNYDTDHVNAVLGAYYFNEQQNPIDSVGFKRRSGNAQSPAILARDNIPLDLAYNLCGYGPGSTTGGSAIITPKRVCTRSNLETTAYAIFGQANFDLGMISPGLEGLSVKLGGRYSHEEVMSENPGIVIRYNPTAPNQHLPTLNPTAAGTHTERTFEDFTPEVGVQWEVNPDLLLYYTYSEGFKAGSGENASGSTTIVDPETISNHEVGVKATLLDQRLTVNAAAYSYELEGLQLNKTISGGPTGYTTIFQNAAKTSANGVELEFFARPTDVFRFSGGLSYTDATFDDYLTIDPLAPQNVSGGTPYNATTNPDPTAFGAPGGGNLQLAGNKVRNTPDLAWSLHGELDLPFAMPMDGSLMLQGDASHKSQVFFSEFERDIESSDAYTVFDASLVYESGDGAIRGQLWVKNIGDEEIRSSTFALATGRLIGVTYLPPRTYGVSLGYRF</sequence>
<evidence type="ECO:0000256" key="1">
    <source>
        <dbReference type="ARBA" id="ARBA00004571"/>
    </source>
</evidence>
<keyword evidence="4" id="KW-0410">Iron transport</keyword>
<keyword evidence="9 11" id="KW-0472">Membrane</keyword>
<dbReference type="BioCyc" id="BSUB633149:G1GM8-2121-MONOMER"/>
<dbReference type="PANTHER" id="PTHR32552">
    <property type="entry name" value="FERRICHROME IRON RECEPTOR-RELATED"/>
    <property type="match status" value="1"/>
</dbReference>
<comment type="subcellular location">
    <subcellularLocation>
        <location evidence="1 11">Cell outer membrane</location>
        <topology evidence="1 11">Multi-pass membrane protein</topology>
    </subcellularLocation>
</comment>
<dbReference type="InterPro" id="IPR036942">
    <property type="entry name" value="Beta-barrel_TonB_sf"/>
</dbReference>
<dbReference type="InterPro" id="IPR037066">
    <property type="entry name" value="Plug_dom_sf"/>
</dbReference>
<dbReference type="STRING" id="633149.Bresu_2124"/>
<dbReference type="PANTHER" id="PTHR32552:SF81">
    <property type="entry name" value="TONB-DEPENDENT OUTER MEMBRANE RECEPTOR"/>
    <property type="match status" value="1"/>
</dbReference>
<evidence type="ECO:0000256" key="5">
    <source>
        <dbReference type="ARBA" id="ARBA00022692"/>
    </source>
</evidence>
<keyword evidence="10 11" id="KW-0998">Cell outer membrane</keyword>
<evidence type="ECO:0000256" key="12">
    <source>
        <dbReference type="RuleBase" id="RU003357"/>
    </source>
</evidence>
<keyword evidence="16" id="KW-0675">Receptor</keyword>
<keyword evidence="17" id="KW-1185">Reference proteome</keyword>
<evidence type="ECO:0000256" key="10">
    <source>
        <dbReference type="ARBA" id="ARBA00023237"/>
    </source>
</evidence>
<reference evidence="17" key="1">
    <citation type="journal article" date="2011" name="J. Bacteriol.">
        <title>Genome sequences of eight morphologically diverse alphaproteobacteria.</title>
        <authorList>
            <consortium name="US DOE Joint Genome Institute"/>
            <person name="Brown P.J."/>
            <person name="Kysela D.T."/>
            <person name="Buechlein A."/>
            <person name="Hemmerich C."/>
            <person name="Brun Y.V."/>
        </authorList>
    </citation>
    <scope>NUCLEOTIDE SEQUENCE [LARGE SCALE GENOMIC DNA]</scope>
    <source>
        <strain evidence="17">ATCC 15264 / DSM 4735 / LMG 14903 / NBRC 16000 / CB 81</strain>
    </source>
</reference>
<dbReference type="Gene3D" id="2.40.170.20">
    <property type="entry name" value="TonB-dependent receptor, beta-barrel domain"/>
    <property type="match status" value="1"/>
</dbReference>
<dbReference type="RefSeq" id="WP_013269535.1">
    <property type="nucleotide sequence ID" value="NC_014375.1"/>
</dbReference>
<dbReference type="HOGENOM" id="CLU_008287_15_0_5"/>
<dbReference type="InterPro" id="IPR039426">
    <property type="entry name" value="TonB-dep_rcpt-like"/>
</dbReference>
<keyword evidence="3 11" id="KW-1134">Transmembrane beta strand</keyword>
<dbReference type="OrthoDB" id="7192131at2"/>
<evidence type="ECO:0000313" key="17">
    <source>
        <dbReference type="Proteomes" id="UP000002696"/>
    </source>
</evidence>
<dbReference type="KEGG" id="bsb:Bresu_2124"/>
<evidence type="ECO:0000256" key="4">
    <source>
        <dbReference type="ARBA" id="ARBA00022496"/>
    </source>
</evidence>
<evidence type="ECO:0000256" key="8">
    <source>
        <dbReference type="ARBA" id="ARBA00023077"/>
    </source>
</evidence>
<organism evidence="16 17">
    <name type="scientific">Brevundimonas subvibrioides (strain ATCC 15264 / DSM 4735 / LMG 14903 / NBRC 16000 / CB 81)</name>
    <name type="common">Caulobacter subvibrioides</name>
    <dbReference type="NCBI Taxonomy" id="633149"/>
    <lineage>
        <taxon>Bacteria</taxon>
        <taxon>Pseudomonadati</taxon>
        <taxon>Pseudomonadota</taxon>
        <taxon>Alphaproteobacteria</taxon>
        <taxon>Caulobacterales</taxon>
        <taxon>Caulobacteraceae</taxon>
        <taxon>Brevundimonas</taxon>
    </lineage>
</organism>
<evidence type="ECO:0000256" key="13">
    <source>
        <dbReference type="SAM" id="SignalP"/>
    </source>
</evidence>
<dbReference type="InParanoid" id="D9QIV1"/>
<name>D9QIV1_BRESC</name>
<protein>
    <submittedName>
        <fullName evidence="16">TonB-dependent receptor</fullName>
    </submittedName>
</protein>
<dbReference type="eggNOG" id="COG4773">
    <property type="taxonomic scope" value="Bacteria"/>
</dbReference>
<evidence type="ECO:0000256" key="11">
    <source>
        <dbReference type="PROSITE-ProRule" id="PRU01360"/>
    </source>
</evidence>
<dbReference type="SUPFAM" id="SSF56935">
    <property type="entry name" value="Porins"/>
    <property type="match status" value="1"/>
</dbReference>
<evidence type="ECO:0000256" key="3">
    <source>
        <dbReference type="ARBA" id="ARBA00022452"/>
    </source>
</evidence>
<dbReference type="Gene3D" id="2.170.130.10">
    <property type="entry name" value="TonB-dependent receptor, plug domain"/>
    <property type="match status" value="1"/>
</dbReference>
<feature type="chain" id="PRO_5003126838" evidence="13">
    <location>
        <begin position="20"/>
        <end position="808"/>
    </location>
</feature>
<evidence type="ECO:0000313" key="16">
    <source>
        <dbReference type="EMBL" id="ADL01434.1"/>
    </source>
</evidence>
<accession>D9QIV1</accession>
<evidence type="ECO:0000256" key="7">
    <source>
        <dbReference type="ARBA" id="ARBA00023065"/>
    </source>
</evidence>
<keyword evidence="6" id="KW-0408">Iron</keyword>
<dbReference type="GO" id="GO:0006826">
    <property type="term" value="P:iron ion transport"/>
    <property type="evidence" value="ECO:0007669"/>
    <property type="project" value="UniProtKB-KW"/>
</dbReference>
<evidence type="ECO:0000256" key="2">
    <source>
        <dbReference type="ARBA" id="ARBA00022448"/>
    </source>
</evidence>
<proteinExistence type="inferred from homology"/>
<keyword evidence="13" id="KW-0732">Signal</keyword>
<keyword evidence="2 11" id="KW-0813">Transport</keyword>
<keyword evidence="7" id="KW-0406">Ion transport</keyword>